<gene>
    <name evidence="3" type="ORF">SAMN02745129_3258</name>
</gene>
<dbReference type="OrthoDB" id="9986627at2"/>
<feature type="transmembrane region" description="Helical" evidence="1">
    <location>
        <begin position="29"/>
        <end position="51"/>
    </location>
</feature>
<keyword evidence="1" id="KW-0812">Transmembrane</keyword>
<protein>
    <submittedName>
        <fullName evidence="3">Phage shock protein C (PspC) family protein</fullName>
    </submittedName>
</protein>
<organism evidence="3 4">
    <name type="scientific">Ferrimonas marina</name>
    <dbReference type="NCBI Taxonomy" id="299255"/>
    <lineage>
        <taxon>Bacteria</taxon>
        <taxon>Pseudomonadati</taxon>
        <taxon>Pseudomonadota</taxon>
        <taxon>Gammaproteobacteria</taxon>
        <taxon>Alteromonadales</taxon>
        <taxon>Ferrimonadaceae</taxon>
        <taxon>Ferrimonas</taxon>
    </lineage>
</organism>
<dbReference type="RefSeq" id="WP_067660959.1">
    <property type="nucleotide sequence ID" value="NZ_FQXG01000005.1"/>
</dbReference>
<dbReference type="Pfam" id="PF04024">
    <property type="entry name" value="PspC"/>
    <property type="match status" value="1"/>
</dbReference>
<sequence length="63" mass="7498">MNGKKSLANRWWFGVAARLAYLMEWPVHWVRIGILALTWLSPVMMLFLYLMAAWLMPRSWRGC</sequence>
<dbReference type="AlphaFoldDB" id="A0A1M5X5W6"/>
<keyword evidence="1" id="KW-1133">Transmembrane helix</keyword>
<dbReference type="InterPro" id="IPR007168">
    <property type="entry name" value="Phageshock_PspC_N"/>
</dbReference>
<dbReference type="EMBL" id="FQXG01000005">
    <property type="protein sequence ID" value="SHH95217.1"/>
    <property type="molecule type" value="Genomic_DNA"/>
</dbReference>
<dbReference type="Proteomes" id="UP000184268">
    <property type="component" value="Unassembled WGS sequence"/>
</dbReference>
<name>A0A1M5X5W6_9GAMM</name>
<feature type="domain" description="Phage shock protein PspC N-terminal" evidence="2">
    <location>
        <begin position="5"/>
        <end position="58"/>
    </location>
</feature>
<proteinExistence type="predicted"/>
<accession>A0A1M5X5W6</accession>
<keyword evidence="4" id="KW-1185">Reference proteome</keyword>
<evidence type="ECO:0000313" key="3">
    <source>
        <dbReference type="EMBL" id="SHH95217.1"/>
    </source>
</evidence>
<evidence type="ECO:0000313" key="4">
    <source>
        <dbReference type="Proteomes" id="UP000184268"/>
    </source>
</evidence>
<keyword evidence="1" id="KW-0472">Membrane</keyword>
<reference evidence="3 4" key="1">
    <citation type="submission" date="2016-11" db="EMBL/GenBank/DDBJ databases">
        <authorList>
            <person name="Jaros S."/>
            <person name="Januszkiewicz K."/>
            <person name="Wedrychowicz H."/>
        </authorList>
    </citation>
    <scope>NUCLEOTIDE SEQUENCE [LARGE SCALE GENOMIC DNA]</scope>
    <source>
        <strain evidence="3 4">DSM 16917</strain>
    </source>
</reference>
<dbReference type="STRING" id="299255.SAMN02745129_3258"/>
<evidence type="ECO:0000256" key="1">
    <source>
        <dbReference type="SAM" id="Phobius"/>
    </source>
</evidence>
<evidence type="ECO:0000259" key="2">
    <source>
        <dbReference type="Pfam" id="PF04024"/>
    </source>
</evidence>